<dbReference type="InterPro" id="IPR023214">
    <property type="entry name" value="HAD_sf"/>
</dbReference>
<feature type="chain" id="PRO_5004241729" description="Haloacid dehalogenase-like family hydrolase" evidence="1">
    <location>
        <begin position="17"/>
        <end position="292"/>
    </location>
</feature>
<dbReference type="STRING" id="5875.Q4N6U3"/>
<evidence type="ECO:0000313" key="2">
    <source>
        <dbReference type="EMBL" id="EAN34315.1"/>
    </source>
</evidence>
<dbReference type="InParanoid" id="Q4N6U3"/>
<feature type="signal peptide" evidence="1">
    <location>
        <begin position="1"/>
        <end position="16"/>
    </location>
</feature>
<keyword evidence="1" id="KW-0732">Signal</keyword>
<dbReference type="Proteomes" id="UP000001949">
    <property type="component" value="Unassembled WGS sequence"/>
</dbReference>
<dbReference type="GeneID" id="3503016"/>
<sequence length="292" mass="32907">MTILSIVIFLLINVSSDPISNFSKPATPPKYFAIDIDGTFHIKDESKFKKNVEAFKRLKQNNITPFFCTARDTFCVKKLLGDSFSNESGYNFYPGVYSNGTLVYDSDGNLISELKFEDTLLEKFIQYFEDNGLKDKTMYLTKDGFLSLEEFFDDGKKILDNLKYEAPTKITKGELKQKDVVSIDVFKIGLTNCDFINQVYSIEFSKEGHTQITPSECNKKAGLAKLLENLGSNETECAFIGDNLNDIEAMEYCSISFAVGDAVDEAKNKAKWLLDLNHDDCAFEKAANLLVD</sequence>
<reference evidence="2 3" key="1">
    <citation type="journal article" date="2005" name="Science">
        <title>Genome sequence of Theileria parva, a bovine pathogen that transforms lymphocytes.</title>
        <authorList>
            <person name="Gardner M.J."/>
            <person name="Bishop R."/>
            <person name="Shah T."/>
            <person name="de Villiers E.P."/>
            <person name="Carlton J.M."/>
            <person name="Hall N."/>
            <person name="Ren Q."/>
            <person name="Paulsen I.T."/>
            <person name="Pain A."/>
            <person name="Berriman M."/>
            <person name="Wilson R.J.M."/>
            <person name="Sato S."/>
            <person name="Ralph S.A."/>
            <person name="Mann D.J."/>
            <person name="Xiong Z."/>
            <person name="Shallom S.J."/>
            <person name="Weidman J."/>
            <person name="Jiang L."/>
            <person name="Lynn J."/>
            <person name="Weaver B."/>
            <person name="Shoaibi A."/>
            <person name="Domingo A.R."/>
            <person name="Wasawo D."/>
            <person name="Crabtree J."/>
            <person name="Wortman J.R."/>
            <person name="Haas B."/>
            <person name="Angiuoli S.V."/>
            <person name="Creasy T.H."/>
            <person name="Lu C."/>
            <person name="Suh B."/>
            <person name="Silva J.C."/>
            <person name="Utterback T.R."/>
            <person name="Feldblyum T.V."/>
            <person name="Pertea M."/>
            <person name="Allen J."/>
            <person name="Nierman W.C."/>
            <person name="Taracha E.L.N."/>
            <person name="Salzberg S.L."/>
            <person name="White O.R."/>
            <person name="Fitzhugh H.A."/>
            <person name="Morzaria S."/>
            <person name="Venter J.C."/>
            <person name="Fraser C.M."/>
            <person name="Nene V."/>
        </authorList>
    </citation>
    <scope>NUCLEOTIDE SEQUENCE [LARGE SCALE GENOMIC DNA]</scope>
    <source>
        <strain evidence="2 3">Muguga</strain>
    </source>
</reference>
<dbReference type="InterPro" id="IPR006379">
    <property type="entry name" value="HAD-SF_hydro_IIB"/>
</dbReference>
<dbReference type="eggNOG" id="ENOG502RSY5">
    <property type="taxonomic scope" value="Eukaryota"/>
</dbReference>
<keyword evidence="3" id="KW-1185">Reference proteome</keyword>
<dbReference type="EMBL" id="AAGK01000001">
    <property type="protein sequence ID" value="EAN34315.1"/>
    <property type="molecule type" value="Genomic_DNA"/>
</dbReference>
<dbReference type="Pfam" id="PF08282">
    <property type="entry name" value="Hydrolase_3"/>
    <property type="match status" value="1"/>
</dbReference>
<dbReference type="Gene3D" id="3.40.50.1000">
    <property type="entry name" value="HAD superfamily/HAD-like"/>
    <property type="match status" value="1"/>
</dbReference>
<dbReference type="PANTHER" id="PTHR10000:SF8">
    <property type="entry name" value="HAD SUPERFAMILY HYDROLASE-LIKE, TYPE 3"/>
    <property type="match status" value="1"/>
</dbReference>
<dbReference type="AlphaFoldDB" id="Q4N6U3"/>
<evidence type="ECO:0000313" key="3">
    <source>
        <dbReference type="Proteomes" id="UP000001949"/>
    </source>
</evidence>
<dbReference type="KEGG" id="tpv:TP01_1077"/>
<dbReference type="OMA" id="GHENAES"/>
<dbReference type="GO" id="GO:0005829">
    <property type="term" value="C:cytosol"/>
    <property type="evidence" value="ECO:0007669"/>
    <property type="project" value="TreeGrafter"/>
</dbReference>
<evidence type="ECO:0008006" key="4">
    <source>
        <dbReference type="Google" id="ProtNLM"/>
    </source>
</evidence>
<accession>Q4N6U3</accession>
<dbReference type="SUPFAM" id="SSF56784">
    <property type="entry name" value="HAD-like"/>
    <property type="match status" value="1"/>
</dbReference>
<dbReference type="GO" id="GO:0000287">
    <property type="term" value="F:magnesium ion binding"/>
    <property type="evidence" value="ECO:0007669"/>
    <property type="project" value="TreeGrafter"/>
</dbReference>
<proteinExistence type="predicted"/>
<evidence type="ECO:0000256" key="1">
    <source>
        <dbReference type="SAM" id="SignalP"/>
    </source>
</evidence>
<protein>
    <recommendedName>
        <fullName evidence="4">Haloacid dehalogenase-like family hydrolase</fullName>
    </recommendedName>
</protein>
<organism evidence="2 3">
    <name type="scientific">Theileria parva</name>
    <name type="common">East coast fever infection agent</name>
    <dbReference type="NCBI Taxonomy" id="5875"/>
    <lineage>
        <taxon>Eukaryota</taxon>
        <taxon>Sar</taxon>
        <taxon>Alveolata</taxon>
        <taxon>Apicomplexa</taxon>
        <taxon>Aconoidasida</taxon>
        <taxon>Piroplasmida</taxon>
        <taxon>Theileriidae</taxon>
        <taxon>Theileria</taxon>
    </lineage>
</organism>
<comment type="caution">
    <text evidence="2">The sequence shown here is derived from an EMBL/GenBank/DDBJ whole genome shotgun (WGS) entry which is preliminary data.</text>
</comment>
<dbReference type="NCBIfam" id="TIGR01484">
    <property type="entry name" value="HAD-SF-IIB"/>
    <property type="match status" value="1"/>
</dbReference>
<dbReference type="PANTHER" id="PTHR10000">
    <property type="entry name" value="PHOSPHOSERINE PHOSPHATASE"/>
    <property type="match status" value="1"/>
</dbReference>
<name>Q4N6U3_THEPA</name>
<dbReference type="InterPro" id="IPR036412">
    <property type="entry name" value="HAD-like_sf"/>
</dbReference>
<dbReference type="GO" id="GO:0016791">
    <property type="term" value="F:phosphatase activity"/>
    <property type="evidence" value="ECO:0007669"/>
    <property type="project" value="TreeGrafter"/>
</dbReference>
<dbReference type="VEuPathDB" id="PiroplasmaDB:TpMuguga_01g01077"/>
<dbReference type="RefSeq" id="XP_766598.1">
    <property type="nucleotide sequence ID" value="XM_761505.1"/>
</dbReference>
<gene>
    <name evidence="2" type="ordered locus">TP01_1077</name>
</gene>
<dbReference type="Gene3D" id="3.30.1240.10">
    <property type="match status" value="1"/>
</dbReference>